<keyword evidence="1" id="KW-0560">Oxidoreductase</keyword>
<protein>
    <submittedName>
        <fullName evidence="4">Acyl-CoA dehydrogenase</fullName>
    </submittedName>
</protein>
<dbReference type="RefSeq" id="WP_167487321.1">
    <property type="nucleotide sequence ID" value="NZ_CP046173.1"/>
</dbReference>
<dbReference type="Gene3D" id="2.40.110.10">
    <property type="entry name" value="Butyryl-CoA Dehydrogenase, subunit A, domain 2"/>
    <property type="match status" value="1"/>
</dbReference>
<organism evidence="4 5">
    <name type="scientific">Nocardia terpenica</name>
    <dbReference type="NCBI Taxonomy" id="455432"/>
    <lineage>
        <taxon>Bacteria</taxon>
        <taxon>Bacillati</taxon>
        <taxon>Actinomycetota</taxon>
        <taxon>Actinomycetes</taxon>
        <taxon>Mycobacteriales</taxon>
        <taxon>Nocardiaceae</taxon>
        <taxon>Nocardia</taxon>
    </lineage>
</organism>
<reference evidence="4 5" key="1">
    <citation type="journal article" date="2019" name="ACS Chem. Biol.">
        <title>Identification and Mobilization of a Cryptic Antibiotic Biosynthesis Gene Locus from a Human-Pathogenic Nocardia Isolate.</title>
        <authorList>
            <person name="Herisse M."/>
            <person name="Ishida K."/>
            <person name="Porter J.L."/>
            <person name="Howden B."/>
            <person name="Hertweck C."/>
            <person name="Stinear T.P."/>
            <person name="Pidot S.J."/>
        </authorList>
    </citation>
    <scope>NUCLEOTIDE SEQUENCE [LARGE SCALE GENOMIC DNA]</scope>
    <source>
        <strain evidence="4 5">AUSMDU00012715</strain>
    </source>
</reference>
<evidence type="ECO:0000313" key="4">
    <source>
        <dbReference type="EMBL" id="QIS19962.1"/>
    </source>
</evidence>
<dbReference type="AlphaFoldDB" id="A0A6G9Z3A4"/>
<name>A0A6G9Z3A4_9NOCA</name>
<dbReference type="Pfam" id="PF08028">
    <property type="entry name" value="Acyl-CoA_dh_2"/>
    <property type="match status" value="1"/>
</dbReference>
<dbReference type="SUPFAM" id="SSF47203">
    <property type="entry name" value="Acyl-CoA dehydrogenase C-terminal domain-like"/>
    <property type="match status" value="1"/>
</dbReference>
<dbReference type="InterPro" id="IPR046373">
    <property type="entry name" value="Acyl-CoA_Oxase/DH_mid-dom_sf"/>
</dbReference>
<dbReference type="PIRSF" id="PIRSF016578">
    <property type="entry name" value="HsaA"/>
    <property type="match status" value="1"/>
</dbReference>
<feature type="domain" description="Acyl-CoA dehydrogenase/oxidase N-terminal" evidence="2">
    <location>
        <begin position="32"/>
        <end position="103"/>
    </location>
</feature>
<dbReference type="PANTHER" id="PTHR43884:SF12">
    <property type="entry name" value="ISOVALERYL-COA DEHYDROGENASE, MITOCHONDRIAL-RELATED"/>
    <property type="match status" value="1"/>
</dbReference>
<evidence type="ECO:0000259" key="3">
    <source>
        <dbReference type="Pfam" id="PF08028"/>
    </source>
</evidence>
<dbReference type="Gene3D" id="1.20.140.10">
    <property type="entry name" value="Butyryl-CoA Dehydrogenase, subunit A, domain 3"/>
    <property type="match status" value="1"/>
</dbReference>
<dbReference type="GO" id="GO:0003995">
    <property type="term" value="F:acyl-CoA dehydrogenase activity"/>
    <property type="evidence" value="ECO:0007669"/>
    <property type="project" value="TreeGrafter"/>
</dbReference>
<dbReference type="InterPro" id="IPR036250">
    <property type="entry name" value="AcylCo_DH-like_C"/>
</dbReference>
<dbReference type="EMBL" id="CP046173">
    <property type="protein sequence ID" value="QIS19962.1"/>
    <property type="molecule type" value="Genomic_DNA"/>
</dbReference>
<evidence type="ECO:0000313" key="5">
    <source>
        <dbReference type="Proteomes" id="UP000500953"/>
    </source>
</evidence>
<evidence type="ECO:0000259" key="2">
    <source>
        <dbReference type="Pfam" id="PF02771"/>
    </source>
</evidence>
<dbReference type="Proteomes" id="UP000500953">
    <property type="component" value="Chromosome"/>
</dbReference>
<feature type="domain" description="Acyl-CoA dehydrogenase C-terminal" evidence="3">
    <location>
        <begin position="251"/>
        <end position="379"/>
    </location>
</feature>
<dbReference type="InterPro" id="IPR013786">
    <property type="entry name" value="AcylCoA_DH/ox_N"/>
</dbReference>
<dbReference type="InterPro" id="IPR013107">
    <property type="entry name" value="Acyl-CoA_DH_C"/>
</dbReference>
<sequence>MSDASAGTRLHKPPPTTEQKAWLARLAQISPVIEEHSDRAEHERRMPARVFEALRNSGVPRMWVSKDFGGEQVSIETGVVVLEALARLDASVAWQMGVQGAIGRLSDYLPEDSARELFKNNTQLVVGGVKPFGQAEPVDGGYILQGEWSFASGIAHAGWLACMAFLTVDGKPVIDADGPDIRVPFIPISKAEQLDTWYTIGLRGTGSNNYRVAPTFVPAELTITKAQMQHAPAERLSRAYAISYYNFGPFTVAPIAVGIAQDALSSFKAMAGKKVPASGKTTLAASHTVQEKLGRAEMLVYSAHLLLMEAARQATLFGETGSDSLAALIRLTGATVAEKTIEAVNIVYELAGSSSIYTTSRLDRCFRDIHSATKHIALSSSHFEMAGQYLLGGELQMRR</sequence>
<dbReference type="GO" id="GO:0050660">
    <property type="term" value="F:flavin adenine dinucleotide binding"/>
    <property type="evidence" value="ECO:0007669"/>
    <property type="project" value="InterPro"/>
</dbReference>
<dbReference type="Pfam" id="PF02771">
    <property type="entry name" value="Acyl-CoA_dh_N"/>
    <property type="match status" value="1"/>
</dbReference>
<proteinExistence type="predicted"/>
<dbReference type="InterPro" id="IPR009100">
    <property type="entry name" value="AcylCoA_DH/oxidase_NM_dom_sf"/>
</dbReference>
<dbReference type="InterPro" id="IPR037069">
    <property type="entry name" value="AcylCoA_DH/ox_N_sf"/>
</dbReference>
<evidence type="ECO:0000256" key="1">
    <source>
        <dbReference type="ARBA" id="ARBA00023002"/>
    </source>
</evidence>
<gene>
    <name evidence="4" type="ORF">F6W96_18340</name>
</gene>
<dbReference type="SUPFAM" id="SSF56645">
    <property type="entry name" value="Acyl-CoA dehydrogenase NM domain-like"/>
    <property type="match status" value="1"/>
</dbReference>
<dbReference type="Gene3D" id="1.10.540.10">
    <property type="entry name" value="Acyl-CoA dehydrogenase/oxidase, N-terminal domain"/>
    <property type="match status" value="1"/>
</dbReference>
<dbReference type="PANTHER" id="PTHR43884">
    <property type="entry name" value="ACYL-COA DEHYDROGENASE"/>
    <property type="match status" value="1"/>
</dbReference>
<accession>A0A6G9Z3A4</accession>